<dbReference type="AlphaFoldDB" id="A0A9D1D308"/>
<dbReference type="InterPro" id="IPR051448">
    <property type="entry name" value="CdaR-like_regulators"/>
</dbReference>
<reference evidence="2" key="2">
    <citation type="journal article" date="2021" name="PeerJ">
        <title>Extensive microbial diversity within the chicken gut microbiome revealed by metagenomics and culture.</title>
        <authorList>
            <person name="Gilroy R."/>
            <person name="Ravi A."/>
            <person name="Getino M."/>
            <person name="Pursley I."/>
            <person name="Horton D.L."/>
            <person name="Alikhan N.F."/>
            <person name="Baker D."/>
            <person name="Gharbi K."/>
            <person name="Hall N."/>
            <person name="Watson M."/>
            <person name="Adriaenssens E.M."/>
            <person name="Foster-Nyarko E."/>
            <person name="Jarju S."/>
            <person name="Secka A."/>
            <person name="Antonio M."/>
            <person name="Oren A."/>
            <person name="Chaudhuri R.R."/>
            <person name="La Ragione R."/>
            <person name="Hildebrand F."/>
            <person name="Pallen M.J."/>
        </authorList>
    </citation>
    <scope>NUCLEOTIDE SEQUENCE</scope>
    <source>
        <strain evidence="2">ChiGjej1B1-2707</strain>
    </source>
</reference>
<dbReference type="EMBL" id="DVGB01000006">
    <property type="protein sequence ID" value="HIR00811.1"/>
    <property type="molecule type" value="Genomic_DNA"/>
</dbReference>
<organism evidence="2 3">
    <name type="scientific">Candidatus Aveggerthella stercoripullorum</name>
    <dbReference type="NCBI Taxonomy" id="2840688"/>
    <lineage>
        <taxon>Bacteria</taxon>
        <taxon>Bacillati</taxon>
        <taxon>Actinomycetota</taxon>
        <taxon>Coriobacteriia</taxon>
        <taxon>Eggerthellales</taxon>
        <taxon>Eggerthellaceae</taxon>
        <taxon>Eggerthellaceae incertae sedis</taxon>
        <taxon>Candidatus Aveggerthella</taxon>
    </lineage>
</organism>
<accession>A0A9D1D308</accession>
<comment type="caution">
    <text evidence="2">The sequence shown here is derived from an EMBL/GenBank/DDBJ whole genome shotgun (WGS) entry which is preliminary data.</text>
</comment>
<reference evidence="2" key="1">
    <citation type="submission" date="2020-10" db="EMBL/GenBank/DDBJ databases">
        <authorList>
            <person name="Gilroy R."/>
        </authorList>
    </citation>
    <scope>NUCLEOTIDE SEQUENCE</scope>
    <source>
        <strain evidence="2">ChiGjej1B1-2707</strain>
    </source>
</reference>
<dbReference type="Gene3D" id="1.10.10.2840">
    <property type="entry name" value="PucR C-terminal helix-turn-helix domain"/>
    <property type="match status" value="1"/>
</dbReference>
<dbReference type="SUPFAM" id="SSF46689">
    <property type="entry name" value="Homeodomain-like"/>
    <property type="match status" value="1"/>
</dbReference>
<proteinExistence type="predicted"/>
<protein>
    <submittedName>
        <fullName evidence="2">Helix-turn-helix domain-containing protein</fullName>
    </submittedName>
</protein>
<dbReference type="InterPro" id="IPR025736">
    <property type="entry name" value="PucR_C-HTH_dom"/>
</dbReference>
<dbReference type="InterPro" id="IPR042070">
    <property type="entry name" value="PucR_C-HTH_sf"/>
</dbReference>
<evidence type="ECO:0000313" key="3">
    <source>
        <dbReference type="Proteomes" id="UP000824261"/>
    </source>
</evidence>
<evidence type="ECO:0000313" key="2">
    <source>
        <dbReference type="EMBL" id="HIR00811.1"/>
    </source>
</evidence>
<name>A0A9D1D308_9ACTN</name>
<dbReference type="InterPro" id="IPR009057">
    <property type="entry name" value="Homeodomain-like_sf"/>
</dbReference>
<evidence type="ECO:0000259" key="1">
    <source>
        <dbReference type="Pfam" id="PF13556"/>
    </source>
</evidence>
<dbReference type="Proteomes" id="UP000824261">
    <property type="component" value="Unassembled WGS sequence"/>
</dbReference>
<dbReference type="PANTHER" id="PTHR33744">
    <property type="entry name" value="CARBOHYDRATE DIACID REGULATOR"/>
    <property type="match status" value="1"/>
</dbReference>
<sequence>MKLNLDLAAAALAPWQPRSLYAHSPALTLSRFEAFSPFSSPRHGCLYLLTSDEYNSLPPSWANAGCSFIVADAIESARPGMPALSLEAPCEPQELVSVLLDTWARLDAWAEEVLRAIAAGAPLQEVFDIIARAFANPLMLSDSALLFVLTAGSLPAGFQDRFWTPTMETGVCPVERYSETWRHVSSDGYLRKRACLVKDRETGRHYIYRNLVDNDGMHGMFELVDINAPFTDADIALVEYVADLLMLAVHRRTYQELSNMASDPLYSLLAGRPVSELALRKGLEKREWDVQDAYYVCFAMNSVDTLGRGVSKRARLSLTADVALIYPSKPGNADFATETERYEMGRHVQQQLERNFPRSCVFSTNIGCVMVVREKDHPFAEMRDSFVRKALEADDPIELLVGISSVRTDFRKLSAARSQAERAVAWAETEHGGMLGHSRACFYDDVFCLDLADRLGIEKDANWLVPESVAQLAAKDAEESTEYVATLRAYLEHGCNVNRAADALFVHRNTLAYRIKRIKAIAGIDLERFDGAGDDLLRIWLACRLLKDIQRP</sequence>
<dbReference type="Pfam" id="PF13556">
    <property type="entry name" value="HTH_30"/>
    <property type="match status" value="1"/>
</dbReference>
<gene>
    <name evidence="2" type="ORF">IAA69_00815</name>
</gene>
<feature type="domain" description="PucR C-terminal helix-turn-helix" evidence="1">
    <location>
        <begin position="484"/>
        <end position="544"/>
    </location>
</feature>